<dbReference type="GeneID" id="140699168"/>
<accession>A0ABM5E1H9</accession>
<reference evidence="2" key="1">
    <citation type="submission" date="2025-05" db="UniProtKB">
        <authorList>
            <consortium name="RefSeq"/>
        </authorList>
    </citation>
    <scope>NUCLEOTIDE SEQUENCE [LARGE SCALE GENOMIC DNA]</scope>
</reference>
<reference evidence="3" key="2">
    <citation type="submission" date="2025-08" db="UniProtKB">
        <authorList>
            <consortium name="RefSeq"/>
        </authorList>
    </citation>
    <scope>IDENTIFICATION</scope>
</reference>
<dbReference type="RefSeq" id="XP_072827009.1">
    <property type="nucleotide sequence ID" value="XM_072970908.1"/>
</dbReference>
<organism evidence="2 3">
    <name type="scientific">Vicugna pacos</name>
    <name type="common">Alpaca</name>
    <name type="synonym">Lama pacos</name>
    <dbReference type="NCBI Taxonomy" id="30538"/>
    <lineage>
        <taxon>Eukaryota</taxon>
        <taxon>Metazoa</taxon>
        <taxon>Chordata</taxon>
        <taxon>Craniata</taxon>
        <taxon>Vertebrata</taxon>
        <taxon>Euteleostomi</taxon>
        <taxon>Mammalia</taxon>
        <taxon>Eutheria</taxon>
        <taxon>Laurasiatheria</taxon>
        <taxon>Artiodactyla</taxon>
        <taxon>Tylopoda</taxon>
        <taxon>Camelidae</taxon>
        <taxon>Vicugna</taxon>
    </lineage>
</organism>
<evidence type="ECO:0000256" key="1">
    <source>
        <dbReference type="SAM" id="MobiDB-lite"/>
    </source>
</evidence>
<feature type="region of interest" description="Disordered" evidence="1">
    <location>
        <begin position="1"/>
        <end position="155"/>
    </location>
</feature>
<name>A0ABM5E1H9_VICPA</name>
<feature type="region of interest" description="Disordered" evidence="1">
    <location>
        <begin position="231"/>
        <end position="253"/>
    </location>
</feature>
<sequence length="253" mass="26814">MEPQAQVPRLSSSEDESISSVTRWPSLRNVPKHSTPEGATLPWRMETPGHVPSHQEEGPAGGSPLPAHSSWDLSSSLAGLSPMGPIRKRQLSTIQDSEVSSEQRGSHSDPWPPKGDPPMPASTAGQKQKQQQGKAPRTRRQGPNLGLPGIPNTARRRRRDLKKLAAAVQAPVASTCPPVLAGPESQGVEDPGPFLLRALLPGPSAGLSGDLMFQELLRNRHCWENSCLASHADGASEGVGNPSASEHRGGHAA</sequence>
<protein>
    <submittedName>
        <fullName evidence="3">Coiled-coil domain-containing protein 201 isoform X1</fullName>
    </submittedName>
</protein>
<feature type="compositionally biased region" description="Low complexity" evidence="1">
    <location>
        <begin position="125"/>
        <end position="134"/>
    </location>
</feature>
<feature type="compositionally biased region" description="Polar residues" evidence="1">
    <location>
        <begin position="91"/>
        <end position="103"/>
    </location>
</feature>
<feature type="compositionally biased region" description="Pro residues" evidence="1">
    <location>
        <begin position="110"/>
        <end position="120"/>
    </location>
</feature>
<keyword evidence="2" id="KW-1185">Reference proteome</keyword>
<evidence type="ECO:0000313" key="3">
    <source>
        <dbReference type="RefSeq" id="XP_072827009.1"/>
    </source>
</evidence>
<evidence type="ECO:0000313" key="2">
    <source>
        <dbReference type="Proteomes" id="UP001652581"/>
    </source>
</evidence>
<dbReference type="Proteomes" id="UP001652581">
    <property type="component" value="Chromosome 1"/>
</dbReference>
<gene>
    <name evidence="3" type="primary">CCDC201</name>
</gene>
<proteinExistence type="predicted"/>